<proteinExistence type="predicted"/>
<dbReference type="KEGG" id="bacg:D2962_02975"/>
<sequence>MVPEILFLKQEDVLNAGLMDMDGVLKMVEKAYFMYAEGEIKNPPKTMISLDSDEGVWKSRFMSMPVYIGGDINRAGIKWAAESTLNQKTGLLPMGIDMVVLSDPDTVLPVAIMDGTLITAMRTGASMAVAAKYLAKPDAKTAGCIGAGIIGRTTIWALSKVLNQLEKVKLFDLNIKKSQELFEEFKGKVNIEIAGSVEEAVKDADVVITMTTSQKPFVKKEWVNRARLFLQVGSFEAHEEIPAGADRIVVDDWEPIKYDPFSVFQPLIKSGKLRDEDVTPLYNIISKKSPGREGDEFIFFKSRGMGCLDIMVADYIYRRAKDLGIGKILHLWDSPKWV</sequence>
<dbReference type="InterPro" id="IPR036291">
    <property type="entry name" value="NAD(P)-bd_dom_sf"/>
</dbReference>
<dbReference type="PANTHER" id="PTHR13812">
    <property type="entry name" value="KETIMINE REDUCTASE MU-CRYSTALLIN"/>
    <property type="match status" value="1"/>
</dbReference>
<dbReference type="SUPFAM" id="SSF51735">
    <property type="entry name" value="NAD(P)-binding Rossmann-fold domains"/>
    <property type="match status" value="1"/>
</dbReference>
<dbReference type="GO" id="GO:0005737">
    <property type="term" value="C:cytoplasm"/>
    <property type="evidence" value="ECO:0007669"/>
    <property type="project" value="TreeGrafter"/>
</dbReference>
<dbReference type="EMBL" id="CP033169">
    <property type="protein sequence ID" value="AYO29704.1"/>
    <property type="molecule type" value="Genomic_DNA"/>
</dbReference>
<evidence type="ECO:0000313" key="2">
    <source>
        <dbReference type="Proteomes" id="UP000280960"/>
    </source>
</evidence>
<dbReference type="InterPro" id="IPR003462">
    <property type="entry name" value="ODC_Mu_crystall"/>
</dbReference>
<dbReference type="PANTHER" id="PTHR13812:SF19">
    <property type="entry name" value="KETIMINE REDUCTASE MU-CRYSTALLIN"/>
    <property type="match status" value="1"/>
</dbReference>
<dbReference type="Gene3D" id="3.30.1780.10">
    <property type="entry name" value="ornithine cyclodeaminase, domain 1"/>
    <property type="match status" value="1"/>
</dbReference>
<evidence type="ECO:0000313" key="1">
    <source>
        <dbReference type="EMBL" id="AYO29704.1"/>
    </source>
</evidence>
<accession>A0A3G2R2J0</accession>
<protein>
    <submittedName>
        <fullName evidence="1">Ornithine cyclodeaminase family protein</fullName>
    </submittedName>
</protein>
<reference evidence="1 2" key="1">
    <citation type="submission" date="2018-10" db="EMBL/GenBank/DDBJ databases">
        <authorList>
            <person name="Zhang X."/>
        </authorList>
    </citation>
    <scope>NUCLEOTIDE SEQUENCE [LARGE SCALE GENOMIC DNA]</scope>
    <source>
        <strain evidence="1 2">SK-G1</strain>
    </source>
</reference>
<dbReference type="Gene3D" id="3.40.50.720">
    <property type="entry name" value="NAD(P)-binding Rossmann-like Domain"/>
    <property type="match status" value="1"/>
</dbReference>
<dbReference type="InterPro" id="IPR023401">
    <property type="entry name" value="ODC_N"/>
</dbReference>
<dbReference type="AlphaFoldDB" id="A0A3G2R2J0"/>
<dbReference type="Pfam" id="PF02423">
    <property type="entry name" value="OCD_Mu_crystall"/>
    <property type="match status" value="1"/>
</dbReference>
<gene>
    <name evidence="1" type="ORF">D2962_02975</name>
</gene>
<dbReference type="PIRSF" id="PIRSF001439">
    <property type="entry name" value="CryM"/>
    <property type="match status" value="1"/>
</dbReference>
<organism evidence="1 2">
    <name type="scientific">Biomaibacter acetigenes</name>
    <dbReference type="NCBI Taxonomy" id="2316383"/>
    <lineage>
        <taxon>Bacteria</taxon>
        <taxon>Bacillati</taxon>
        <taxon>Bacillota</taxon>
        <taxon>Clostridia</taxon>
        <taxon>Thermosediminibacterales</taxon>
        <taxon>Tepidanaerobacteraceae</taxon>
        <taxon>Biomaibacter</taxon>
    </lineage>
</organism>
<dbReference type="Proteomes" id="UP000280960">
    <property type="component" value="Chromosome"/>
</dbReference>
<name>A0A3G2R2J0_9FIRM</name>
<keyword evidence="2" id="KW-1185">Reference proteome</keyword>